<evidence type="ECO:0000259" key="1">
    <source>
        <dbReference type="Pfam" id="PF05050"/>
    </source>
</evidence>
<dbReference type="InterPro" id="IPR052514">
    <property type="entry name" value="SAM-dependent_MTase"/>
</dbReference>
<comment type="caution">
    <text evidence="2">The sequence shown here is derived from an EMBL/GenBank/DDBJ whole genome shotgun (WGS) entry which is preliminary data.</text>
</comment>
<dbReference type="EMBL" id="JBBLZC010000040">
    <property type="protein sequence ID" value="MEK0085990.1"/>
    <property type="molecule type" value="Genomic_DNA"/>
</dbReference>
<dbReference type="InterPro" id="IPR029063">
    <property type="entry name" value="SAM-dependent_MTases_sf"/>
</dbReference>
<dbReference type="RefSeq" id="WP_418161837.1">
    <property type="nucleotide sequence ID" value="NZ_JBBLZC010000040.1"/>
</dbReference>
<evidence type="ECO:0000313" key="2">
    <source>
        <dbReference type="EMBL" id="MEK0085990.1"/>
    </source>
</evidence>
<sequence>MTHAPAERLSPRPTSWRSRLRALAVRLLPHRALFLLRRLAARWRPEDEPELALVRALGDPRRAFLDVGANKGLYLQAALGRFAEVLAVEPHPGLGEYLRACFGARVRLLPVALSDRQGSLPLYLPKAEGREVTSRASLQEDANPGFVLDRVVVPVERLDALDLPPLAVIKIDVEGHEFAVLRGGLARLEHDRPVLVVEIEERHHPGGSDGIVAFLERLGYEGRYLEHGRLRPLAGRAIKELQDASRAKRFDRQRQSGYINNFVFLHRDDRWARGRLVAAGYLGATESTAA</sequence>
<dbReference type="GO" id="GO:0032259">
    <property type="term" value="P:methylation"/>
    <property type="evidence" value="ECO:0007669"/>
    <property type="project" value="UniProtKB-KW"/>
</dbReference>
<proteinExistence type="predicted"/>
<accession>A0ABU8XXQ6</accession>
<gene>
    <name evidence="2" type="ORF">U1T56_22775</name>
</gene>
<organism evidence="2 3">
    <name type="scientific">Benzoatithermus flavus</name>
    <dbReference type="NCBI Taxonomy" id="3108223"/>
    <lineage>
        <taxon>Bacteria</taxon>
        <taxon>Pseudomonadati</taxon>
        <taxon>Pseudomonadota</taxon>
        <taxon>Alphaproteobacteria</taxon>
        <taxon>Geminicoccales</taxon>
        <taxon>Geminicoccaceae</taxon>
        <taxon>Benzoatithermus</taxon>
    </lineage>
</organism>
<dbReference type="InterPro" id="IPR006342">
    <property type="entry name" value="FkbM_mtfrase"/>
</dbReference>
<dbReference type="NCBIfam" id="TIGR01444">
    <property type="entry name" value="fkbM_fam"/>
    <property type="match status" value="1"/>
</dbReference>
<keyword evidence="2" id="KW-0489">Methyltransferase</keyword>
<dbReference type="Pfam" id="PF05050">
    <property type="entry name" value="Methyltransf_21"/>
    <property type="match status" value="1"/>
</dbReference>
<evidence type="ECO:0000313" key="3">
    <source>
        <dbReference type="Proteomes" id="UP001375743"/>
    </source>
</evidence>
<dbReference type="Proteomes" id="UP001375743">
    <property type="component" value="Unassembled WGS sequence"/>
</dbReference>
<dbReference type="GO" id="GO:0008168">
    <property type="term" value="F:methyltransferase activity"/>
    <property type="evidence" value="ECO:0007669"/>
    <property type="project" value="UniProtKB-KW"/>
</dbReference>
<name>A0ABU8XXQ6_9PROT</name>
<keyword evidence="3" id="KW-1185">Reference proteome</keyword>
<reference evidence="2 3" key="1">
    <citation type="submission" date="2024-01" db="EMBL/GenBank/DDBJ databases">
        <title>Multi-omics insights into the function and evolution of sodium benzoate biodegradation pathways in Benzoatithermus flavus gen. nov., sp. nov. from hot spring.</title>
        <authorList>
            <person name="Hu C.-J."/>
            <person name="Li W.-J."/>
        </authorList>
    </citation>
    <scope>NUCLEOTIDE SEQUENCE [LARGE SCALE GENOMIC DNA]</scope>
    <source>
        <strain evidence="2 3">SYSU G07066</strain>
    </source>
</reference>
<dbReference type="Gene3D" id="3.40.50.150">
    <property type="entry name" value="Vaccinia Virus protein VP39"/>
    <property type="match status" value="1"/>
</dbReference>
<dbReference type="PANTHER" id="PTHR34203:SF15">
    <property type="entry name" value="SLL1173 PROTEIN"/>
    <property type="match status" value="1"/>
</dbReference>
<keyword evidence="2" id="KW-0808">Transferase</keyword>
<protein>
    <submittedName>
        <fullName evidence="2">FkbM family methyltransferase</fullName>
    </submittedName>
</protein>
<dbReference type="PANTHER" id="PTHR34203">
    <property type="entry name" value="METHYLTRANSFERASE, FKBM FAMILY PROTEIN"/>
    <property type="match status" value="1"/>
</dbReference>
<dbReference type="SUPFAM" id="SSF53335">
    <property type="entry name" value="S-adenosyl-L-methionine-dependent methyltransferases"/>
    <property type="match status" value="1"/>
</dbReference>
<feature type="domain" description="Methyltransferase FkbM" evidence="1">
    <location>
        <begin position="66"/>
        <end position="221"/>
    </location>
</feature>